<dbReference type="Pfam" id="PF01758">
    <property type="entry name" value="SBF"/>
    <property type="match status" value="1"/>
</dbReference>
<comment type="similarity">
    <text evidence="2">Belongs to the arsenical resistance-3 (ACR3) (TC 2.A.59) family.</text>
</comment>
<evidence type="ECO:0000256" key="6">
    <source>
        <dbReference type="ARBA" id="ARBA00022989"/>
    </source>
</evidence>
<organism evidence="9 10">
    <name type="scientific">Thermincola potens (strain JR)</name>
    <dbReference type="NCBI Taxonomy" id="635013"/>
    <lineage>
        <taxon>Bacteria</taxon>
        <taxon>Bacillati</taxon>
        <taxon>Bacillota</taxon>
        <taxon>Clostridia</taxon>
        <taxon>Eubacteriales</taxon>
        <taxon>Thermincolaceae</taxon>
        <taxon>Thermincola</taxon>
    </lineage>
</organism>
<feature type="transmembrane region" description="Helical" evidence="8">
    <location>
        <begin position="202"/>
        <end position="220"/>
    </location>
</feature>
<dbReference type="EMBL" id="CP002028">
    <property type="protein sequence ID" value="ADG82430.1"/>
    <property type="molecule type" value="Genomic_DNA"/>
</dbReference>
<dbReference type="STRING" id="635013.TherJR_1578"/>
<proteinExistence type="inferred from homology"/>
<keyword evidence="6 8" id="KW-1133">Transmembrane helix</keyword>
<gene>
    <name evidence="9" type="ordered locus">TherJR_1578</name>
</gene>
<dbReference type="Gene3D" id="1.20.1530.20">
    <property type="match status" value="1"/>
</dbReference>
<dbReference type="Proteomes" id="UP000002377">
    <property type="component" value="Chromosome"/>
</dbReference>
<feature type="transmembrane region" description="Helical" evidence="8">
    <location>
        <begin position="40"/>
        <end position="59"/>
    </location>
</feature>
<dbReference type="InterPro" id="IPR002657">
    <property type="entry name" value="BilAc:Na_symport/Acr3"/>
</dbReference>
<feature type="transmembrane region" description="Helical" evidence="8">
    <location>
        <begin position="7"/>
        <end position="28"/>
    </location>
</feature>
<evidence type="ECO:0000313" key="10">
    <source>
        <dbReference type="Proteomes" id="UP000002377"/>
    </source>
</evidence>
<dbReference type="KEGG" id="tjr:TherJR_1578"/>
<evidence type="ECO:0000256" key="3">
    <source>
        <dbReference type="ARBA" id="ARBA00022448"/>
    </source>
</evidence>
<accession>D5XFK9</accession>
<sequence length="327" mass="36251">MNTLKRFFLWPSNNLTTVIPIVLGLGFLTGYVYDTSFLKQYILLATFLMIFPTMIGFKLKEAFDLSHAKVLLTTVVINFAIIPLIAYFLGLTFLTGEPQMFAGLAIASLLPTSGMTISWTMLHKGNVPAAVKITAVSLLTGSLLAPWYLLAMVGKLVQVDVKQTFLTISVIVFIPLILGNITHKFLMTRMTQEQFQKKVKPFFPALSVWAMLFVIFSSISMKARMIISNPTVIFTGLIVLSVFYLLNYLISTLTGRALMDRKDAITVVYGTVMRNLSLALGLAVTTFGPKAGLIVTLAFILQVQSAAWYGKISEKLGFFREKLVKTS</sequence>
<reference evidence="9 10" key="1">
    <citation type="submission" date="2010-05" db="EMBL/GenBank/DDBJ databases">
        <title>Complete sequence of Thermincola sp. JR.</title>
        <authorList>
            <consortium name="US DOE Joint Genome Institute"/>
            <person name="Lucas S."/>
            <person name="Copeland A."/>
            <person name="Lapidus A."/>
            <person name="Cheng J.-F."/>
            <person name="Bruce D."/>
            <person name="Goodwin L."/>
            <person name="Pitluck S."/>
            <person name="Chertkov O."/>
            <person name="Detter J.C."/>
            <person name="Han C."/>
            <person name="Tapia R."/>
            <person name="Land M."/>
            <person name="Hauser L."/>
            <person name="Kyrpides N."/>
            <person name="Mikhailova N."/>
            <person name="Hazen T.C."/>
            <person name="Woyke T."/>
        </authorList>
    </citation>
    <scope>NUCLEOTIDE SEQUENCE [LARGE SCALE GENOMIC DNA]</scope>
    <source>
        <strain evidence="9 10">JR</strain>
    </source>
</reference>
<feature type="transmembrane region" description="Helical" evidence="8">
    <location>
        <begin position="100"/>
        <end position="122"/>
    </location>
</feature>
<protein>
    <submittedName>
        <fullName evidence="9">Bile acid:sodium symporter</fullName>
    </submittedName>
</protein>
<dbReference type="InterPro" id="IPR038770">
    <property type="entry name" value="Na+/solute_symporter_sf"/>
</dbReference>
<name>D5XFK9_THEPJ</name>
<feature type="transmembrane region" description="Helical" evidence="8">
    <location>
        <begin position="71"/>
        <end position="94"/>
    </location>
</feature>
<keyword evidence="10" id="KW-1185">Reference proteome</keyword>
<dbReference type="GO" id="GO:0015104">
    <property type="term" value="F:antimonite transmembrane transporter activity"/>
    <property type="evidence" value="ECO:0007669"/>
    <property type="project" value="TreeGrafter"/>
</dbReference>
<keyword evidence="3" id="KW-0813">Transport</keyword>
<evidence type="ECO:0000256" key="4">
    <source>
        <dbReference type="ARBA" id="ARBA00022475"/>
    </source>
</evidence>
<dbReference type="AlphaFoldDB" id="D5XFK9"/>
<evidence type="ECO:0000256" key="2">
    <source>
        <dbReference type="ARBA" id="ARBA00010110"/>
    </source>
</evidence>
<dbReference type="RefSeq" id="WP_013120445.1">
    <property type="nucleotide sequence ID" value="NC_014152.1"/>
</dbReference>
<evidence type="ECO:0000313" key="9">
    <source>
        <dbReference type="EMBL" id="ADG82430.1"/>
    </source>
</evidence>
<dbReference type="GO" id="GO:0015297">
    <property type="term" value="F:antiporter activity"/>
    <property type="evidence" value="ECO:0007669"/>
    <property type="project" value="InterPro"/>
</dbReference>
<dbReference type="PANTHER" id="PTHR43057">
    <property type="entry name" value="ARSENITE EFFLUX TRANSPORTER"/>
    <property type="match status" value="1"/>
</dbReference>
<comment type="subcellular location">
    <subcellularLocation>
        <location evidence="1">Cell membrane</location>
        <topology evidence="1">Multi-pass membrane protein</topology>
    </subcellularLocation>
</comment>
<feature type="transmembrane region" description="Helical" evidence="8">
    <location>
        <begin position="161"/>
        <end position="181"/>
    </location>
</feature>
<evidence type="ECO:0000256" key="7">
    <source>
        <dbReference type="ARBA" id="ARBA00023136"/>
    </source>
</evidence>
<dbReference type="GO" id="GO:0005886">
    <property type="term" value="C:plasma membrane"/>
    <property type="evidence" value="ECO:0007669"/>
    <property type="project" value="UniProtKB-SubCell"/>
</dbReference>
<evidence type="ECO:0000256" key="1">
    <source>
        <dbReference type="ARBA" id="ARBA00004651"/>
    </source>
</evidence>
<dbReference type="PANTHER" id="PTHR43057:SF1">
    <property type="entry name" value="ARSENICAL-RESISTANCE PROTEIN 3"/>
    <property type="match status" value="1"/>
</dbReference>
<dbReference type="GO" id="GO:0015105">
    <property type="term" value="F:arsenite transmembrane transporter activity"/>
    <property type="evidence" value="ECO:0007669"/>
    <property type="project" value="TreeGrafter"/>
</dbReference>
<keyword evidence="7 8" id="KW-0472">Membrane</keyword>
<dbReference type="InterPro" id="IPR004706">
    <property type="entry name" value="Arsenical-R_Acr3"/>
</dbReference>
<dbReference type="HOGENOM" id="CLU_022869_1_0_9"/>
<feature type="transmembrane region" description="Helical" evidence="8">
    <location>
        <begin position="129"/>
        <end position="149"/>
    </location>
</feature>
<dbReference type="eggNOG" id="COG0798">
    <property type="taxonomic scope" value="Bacteria"/>
</dbReference>
<keyword evidence="5 8" id="KW-0812">Transmembrane</keyword>
<feature type="transmembrane region" description="Helical" evidence="8">
    <location>
        <begin position="226"/>
        <end position="246"/>
    </location>
</feature>
<keyword evidence="4" id="KW-1003">Cell membrane</keyword>
<evidence type="ECO:0000256" key="8">
    <source>
        <dbReference type="SAM" id="Phobius"/>
    </source>
</evidence>
<evidence type="ECO:0000256" key="5">
    <source>
        <dbReference type="ARBA" id="ARBA00022692"/>
    </source>
</evidence>